<comment type="subcellular location">
    <subcellularLocation>
        <location evidence="2">Cytoplasm</location>
    </subcellularLocation>
    <subcellularLocation>
        <location evidence="1">Nucleus</location>
    </subcellularLocation>
</comment>
<evidence type="ECO:0000256" key="2">
    <source>
        <dbReference type="ARBA" id="ARBA00004496"/>
    </source>
</evidence>
<evidence type="ECO:0000256" key="1">
    <source>
        <dbReference type="ARBA" id="ARBA00004123"/>
    </source>
</evidence>
<organism evidence="8 9">
    <name type="scientific">Brachionus calyciflorus</name>
    <dbReference type="NCBI Taxonomy" id="104777"/>
    <lineage>
        <taxon>Eukaryota</taxon>
        <taxon>Metazoa</taxon>
        <taxon>Spiralia</taxon>
        <taxon>Gnathifera</taxon>
        <taxon>Rotifera</taxon>
        <taxon>Eurotatoria</taxon>
        <taxon>Monogononta</taxon>
        <taxon>Pseudotrocha</taxon>
        <taxon>Ploima</taxon>
        <taxon>Brachionidae</taxon>
        <taxon>Brachionus</taxon>
    </lineage>
</organism>
<evidence type="ECO:0000313" key="8">
    <source>
        <dbReference type="EMBL" id="CAF0773976.1"/>
    </source>
</evidence>
<keyword evidence="9" id="KW-1185">Reference proteome</keyword>
<reference evidence="8" key="1">
    <citation type="submission" date="2021-02" db="EMBL/GenBank/DDBJ databases">
        <authorList>
            <person name="Nowell W R."/>
        </authorList>
    </citation>
    <scope>NUCLEOTIDE SEQUENCE</scope>
    <source>
        <strain evidence="8">Ploen Becks lab</strain>
    </source>
</reference>
<feature type="compositionally biased region" description="Basic and acidic residues" evidence="6">
    <location>
        <begin position="15"/>
        <end position="25"/>
    </location>
</feature>
<dbReference type="OrthoDB" id="428655at2759"/>
<name>A0A813QVL9_9BILA</name>
<dbReference type="EMBL" id="CAJNOC010000539">
    <property type="protein sequence ID" value="CAF0773976.1"/>
    <property type="molecule type" value="Genomic_DNA"/>
</dbReference>
<dbReference type="PANTHER" id="PTHR21664">
    <property type="entry name" value="CHRONIC MYELOGENOUS LEUKEMIA TUMOR ANTIGEN 66"/>
    <property type="match status" value="1"/>
</dbReference>
<dbReference type="Proteomes" id="UP000663879">
    <property type="component" value="Unassembled WGS sequence"/>
</dbReference>
<dbReference type="PANTHER" id="PTHR21664:SF1">
    <property type="entry name" value="NUDC DOMAIN-CONTAINING PROTEIN 1"/>
    <property type="match status" value="1"/>
</dbReference>
<dbReference type="Pfam" id="PF04969">
    <property type="entry name" value="CS"/>
    <property type="match status" value="1"/>
</dbReference>
<dbReference type="PROSITE" id="PS51203">
    <property type="entry name" value="CS"/>
    <property type="match status" value="1"/>
</dbReference>
<comment type="caution">
    <text evidence="8">The sequence shown here is derived from an EMBL/GenBank/DDBJ whole genome shotgun (WGS) entry which is preliminary data.</text>
</comment>
<evidence type="ECO:0000256" key="3">
    <source>
        <dbReference type="ARBA" id="ARBA00018915"/>
    </source>
</evidence>
<dbReference type="Gene3D" id="2.60.40.790">
    <property type="match status" value="1"/>
</dbReference>
<evidence type="ECO:0000313" key="9">
    <source>
        <dbReference type="Proteomes" id="UP000663879"/>
    </source>
</evidence>
<sequence>MASSASFMELGEESTENRLPPRQEDNAKWFDLHPNRDLLNPSFEGYKLSLDPFVQYKIELNQDQKLDTYNFIESNESKQKFLLYQHLKLFGMHNLLISNQFDDSNLYFFDSNLRLNRIVYNLPKLVPQRCAIPTNLQLNVTNSERTSISMKFVDENTAVIFDGFSNLYTAQIDIQTKSENPLIPQNWNIIFKWELTQPETTCILKDALFYNGLFHCVLLNVVESIDSKSTPKFDTIINWLTFENKNSQWTLKRQRKINCFNSVPEYLSLETNGQSIYLAAPSFAQYIYDSESPVKVKQITKILSDVKMDTENFSEKFYTWSQNMNEVNIKLRLDVHKKESLEKVIKSDVNVILKPDFIEIVFRGNVILSGHLYSSVKLDESVWFLNNQETSDFIEMNLTKTKSGDMWRFFLKDQDKYGEYNVDEDQNFANQMTAESMTKSNESKSLFTLEQQLEECDGIMDEQQMANIENEELYMMMRRLDGTTHECTHKCFINDNKFLFDVCLNPNKSRAVCLRHDVDGIVWQPHRVSHPASSDTIWLTHENTFSAFGYVQASKQETKFRTCAPNCSYVAVIDTKRHIYIYKQNVEKSDTQLKNRKTGKLVTQLDKQYLISVDNDLEIYGVYCANDYMIVLQKDFCYIYKINLNES</sequence>
<dbReference type="InterPro" id="IPR037895">
    <property type="entry name" value="NUDCD1"/>
</dbReference>
<keyword evidence="4" id="KW-0963">Cytoplasm</keyword>
<accession>A0A813QVL9</accession>
<dbReference type="GO" id="GO:0005737">
    <property type="term" value="C:cytoplasm"/>
    <property type="evidence" value="ECO:0007669"/>
    <property type="project" value="UniProtKB-SubCell"/>
</dbReference>
<gene>
    <name evidence="8" type="ORF">OXX778_LOCUS5102</name>
</gene>
<evidence type="ECO:0000256" key="5">
    <source>
        <dbReference type="ARBA" id="ARBA00023242"/>
    </source>
</evidence>
<proteinExistence type="predicted"/>
<dbReference type="InterPro" id="IPR008978">
    <property type="entry name" value="HSP20-like_chaperone"/>
</dbReference>
<keyword evidence="5" id="KW-0539">Nucleus</keyword>
<dbReference type="GO" id="GO:0005634">
    <property type="term" value="C:nucleus"/>
    <property type="evidence" value="ECO:0007669"/>
    <property type="project" value="UniProtKB-SubCell"/>
</dbReference>
<dbReference type="AlphaFoldDB" id="A0A813QVL9"/>
<feature type="domain" description="CS" evidence="7">
    <location>
        <begin position="313"/>
        <end position="411"/>
    </location>
</feature>
<dbReference type="SUPFAM" id="SSF49764">
    <property type="entry name" value="HSP20-like chaperones"/>
    <property type="match status" value="1"/>
</dbReference>
<evidence type="ECO:0000256" key="6">
    <source>
        <dbReference type="SAM" id="MobiDB-lite"/>
    </source>
</evidence>
<feature type="region of interest" description="Disordered" evidence="6">
    <location>
        <begin position="1"/>
        <end position="25"/>
    </location>
</feature>
<dbReference type="InterPro" id="IPR007052">
    <property type="entry name" value="CS_dom"/>
</dbReference>
<evidence type="ECO:0000259" key="7">
    <source>
        <dbReference type="PROSITE" id="PS51203"/>
    </source>
</evidence>
<dbReference type="CDD" id="cd06467">
    <property type="entry name" value="p23_NUDC_like"/>
    <property type="match status" value="1"/>
</dbReference>
<evidence type="ECO:0000256" key="4">
    <source>
        <dbReference type="ARBA" id="ARBA00022490"/>
    </source>
</evidence>
<protein>
    <recommendedName>
        <fullName evidence="3">NudC domain-containing protein 1</fullName>
    </recommendedName>
</protein>